<dbReference type="AlphaFoldDB" id="A0A0C3D694"/>
<dbReference type="PROSITE" id="PS50011">
    <property type="entry name" value="PROTEIN_KINASE_DOM"/>
    <property type="match status" value="1"/>
</dbReference>
<dbReference type="InParanoid" id="A0A0C3D694"/>
<evidence type="ECO:0000313" key="3">
    <source>
        <dbReference type="Proteomes" id="UP000054321"/>
    </source>
</evidence>
<accession>A0A0C3D694</accession>
<organism evidence="2 3">
    <name type="scientific">Oidiodendron maius (strain Zn)</name>
    <dbReference type="NCBI Taxonomy" id="913774"/>
    <lineage>
        <taxon>Eukaryota</taxon>
        <taxon>Fungi</taxon>
        <taxon>Dikarya</taxon>
        <taxon>Ascomycota</taxon>
        <taxon>Pezizomycotina</taxon>
        <taxon>Leotiomycetes</taxon>
        <taxon>Leotiomycetes incertae sedis</taxon>
        <taxon>Myxotrichaceae</taxon>
        <taxon>Oidiodendron</taxon>
    </lineage>
</organism>
<sequence length="547" mass="62154">MELGTALALVGFVDQCVKYGEKLIKKCKDYRNAETEARELLTIIEHNWMKTGAQLNFLKTIATSLDKSYLAMQSLVLSELEGKLKKATLTMIQLSAGQEWIDNHDEKAVSARLRSLQNMTPTKKSLYALKKKSLEAIIDDLEKWQTRFDPSWMLLILMENSSINVELMKESKKAQSDQSSFIMTTKEMRDIAKLNIMETTSDHQAVWLDTKILDSPDTFATRTNPTLVSIATLKDTKQEVILDTMHCNPAADILRTTKEVCNLARVLGKVDPIIFSLLKCRGIIRDSEVVKDKLGTSKRLPMFTFVFDISPNLLNPRNLRSILREAKPYSLNERLELAKKLTHSVLYVHTARFVHKNIRPETIVVFEDNKSEIGAPFLLGFEKMRHEDGQTYNAGDVIWEKNLYRHPTRQGTLPEETYRMQHDIYSLGVILLEIGLWMSFVNYESYSDEDESTVAVPSKLIAHMSLGDEKDRCKVAFGNKDILETLAGQELPVRMGQRYTDAVLSCLQCLDGGDNGRNNSEFVDEDGLIIGVRFVESILGKVHEISF</sequence>
<dbReference type="OrthoDB" id="1911848at2759"/>
<protein>
    <recommendedName>
        <fullName evidence="1">Protein kinase domain-containing protein</fullName>
    </recommendedName>
</protein>
<dbReference type="Gene3D" id="1.10.510.10">
    <property type="entry name" value="Transferase(Phosphotransferase) domain 1"/>
    <property type="match status" value="1"/>
</dbReference>
<dbReference type="EMBL" id="KN832882">
    <property type="protein sequence ID" value="KIM97432.1"/>
    <property type="molecule type" value="Genomic_DNA"/>
</dbReference>
<reference evidence="3" key="2">
    <citation type="submission" date="2015-01" db="EMBL/GenBank/DDBJ databases">
        <title>Evolutionary Origins and Diversification of the Mycorrhizal Mutualists.</title>
        <authorList>
            <consortium name="DOE Joint Genome Institute"/>
            <consortium name="Mycorrhizal Genomics Consortium"/>
            <person name="Kohler A."/>
            <person name="Kuo A."/>
            <person name="Nagy L.G."/>
            <person name="Floudas D."/>
            <person name="Copeland A."/>
            <person name="Barry K.W."/>
            <person name="Cichocki N."/>
            <person name="Veneault-Fourrey C."/>
            <person name="LaButti K."/>
            <person name="Lindquist E.A."/>
            <person name="Lipzen A."/>
            <person name="Lundell T."/>
            <person name="Morin E."/>
            <person name="Murat C."/>
            <person name="Riley R."/>
            <person name="Ohm R."/>
            <person name="Sun H."/>
            <person name="Tunlid A."/>
            <person name="Henrissat B."/>
            <person name="Grigoriev I.V."/>
            <person name="Hibbett D.S."/>
            <person name="Martin F."/>
        </authorList>
    </citation>
    <scope>NUCLEOTIDE SEQUENCE [LARGE SCALE GENOMIC DNA]</scope>
    <source>
        <strain evidence="3">Zn</strain>
    </source>
</reference>
<feature type="domain" description="Protein kinase" evidence="1">
    <location>
        <begin position="188"/>
        <end position="504"/>
    </location>
</feature>
<gene>
    <name evidence="2" type="ORF">OIDMADRAFT_182745</name>
</gene>
<evidence type="ECO:0000259" key="1">
    <source>
        <dbReference type="PROSITE" id="PS50011"/>
    </source>
</evidence>
<name>A0A0C3D694_OIDMZ</name>
<dbReference type="HOGENOM" id="CLU_028627_0_0_1"/>
<dbReference type="InterPro" id="IPR056002">
    <property type="entry name" value="DUF7580"/>
</dbReference>
<dbReference type="Pfam" id="PF24476">
    <property type="entry name" value="DUF7580"/>
    <property type="match status" value="1"/>
</dbReference>
<dbReference type="PANTHER" id="PTHR37542:SF1">
    <property type="entry name" value="PRION-INHIBITION AND PROPAGATION HELO DOMAIN-CONTAINING PROTEIN"/>
    <property type="match status" value="1"/>
</dbReference>
<dbReference type="GO" id="GO:0004672">
    <property type="term" value="F:protein kinase activity"/>
    <property type="evidence" value="ECO:0007669"/>
    <property type="project" value="InterPro"/>
</dbReference>
<dbReference type="Proteomes" id="UP000054321">
    <property type="component" value="Unassembled WGS sequence"/>
</dbReference>
<reference evidence="2 3" key="1">
    <citation type="submission" date="2014-04" db="EMBL/GenBank/DDBJ databases">
        <authorList>
            <consortium name="DOE Joint Genome Institute"/>
            <person name="Kuo A."/>
            <person name="Martino E."/>
            <person name="Perotto S."/>
            <person name="Kohler A."/>
            <person name="Nagy L.G."/>
            <person name="Floudas D."/>
            <person name="Copeland A."/>
            <person name="Barry K.W."/>
            <person name="Cichocki N."/>
            <person name="Veneault-Fourrey C."/>
            <person name="LaButti K."/>
            <person name="Lindquist E.A."/>
            <person name="Lipzen A."/>
            <person name="Lundell T."/>
            <person name="Morin E."/>
            <person name="Murat C."/>
            <person name="Sun H."/>
            <person name="Tunlid A."/>
            <person name="Henrissat B."/>
            <person name="Grigoriev I.V."/>
            <person name="Hibbett D.S."/>
            <person name="Martin F."/>
            <person name="Nordberg H.P."/>
            <person name="Cantor M.N."/>
            <person name="Hua S.X."/>
        </authorList>
    </citation>
    <scope>NUCLEOTIDE SEQUENCE [LARGE SCALE GENOMIC DNA]</scope>
    <source>
        <strain evidence="2 3">Zn</strain>
    </source>
</reference>
<proteinExistence type="predicted"/>
<evidence type="ECO:0000313" key="2">
    <source>
        <dbReference type="EMBL" id="KIM97432.1"/>
    </source>
</evidence>
<dbReference type="PANTHER" id="PTHR37542">
    <property type="entry name" value="HELO DOMAIN-CONTAINING PROTEIN-RELATED"/>
    <property type="match status" value="1"/>
</dbReference>
<dbReference type="InterPro" id="IPR011009">
    <property type="entry name" value="Kinase-like_dom_sf"/>
</dbReference>
<dbReference type="InterPro" id="IPR000719">
    <property type="entry name" value="Prot_kinase_dom"/>
</dbReference>
<dbReference type="SUPFAM" id="SSF56112">
    <property type="entry name" value="Protein kinase-like (PK-like)"/>
    <property type="match status" value="1"/>
</dbReference>
<dbReference type="GO" id="GO:0005524">
    <property type="term" value="F:ATP binding"/>
    <property type="evidence" value="ECO:0007669"/>
    <property type="project" value="InterPro"/>
</dbReference>
<keyword evidence="3" id="KW-1185">Reference proteome</keyword>
<dbReference type="STRING" id="913774.A0A0C3D694"/>